<dbReference type="AlphaFoldDB" id="A0A8W8NM67"/>
<name>A0A8W8NM67_MAGGI</name>
<protein>
    <submittedName>
        <fullName evidence="2">Uncharacterized protein</fullName>
    </submittedName>
</protein>
<dbReference type="Proteomes" id="UP000005408">
    <property type="component" value="Unassembled WGS sequence"/>
</dbReference>
<keyword evidence="1" id="KW-1133">Transmembrane helix</keyword>
<organism evidence="2 3">
    <name type="scientific">Magallana gigas</name>
    <name type="common">Pacific oyster</name>
    <name type="synonym">Crassostrea gigas</name>
    <dbReference type="NCBI Taxonomy" id="29159"/>
    <lineage>
        <taxon>Eukaryota</taxon>
        <taxon>Metazoa</taxon>
        <taxon>Spiralia</taxon>
        <taxon>Lophotrochozoa</taxon>
        <taxon>Mollusca</taxon>
        <taxon>Bivalvia</taxon>
        <taxon>Autobranchia</taxon>
        <taxon>Pteriomorphia</taxon>
        <taxon>Ostreida</taxon>
        <taxon>Ostreoidea</taxon>
        <taxon>Ostreidae</taxon>
        <taxon>Magallana</taxon>
    </lineage>
</organism>
<keyword evidence="1" id="KW-0472">Membrane</keyword>
<evidence type="ECO:0000313" key="2">
    <source>
        <dbReference type="EnsemblMetazoa" id="G7961.1:cds"/>
    </source>
</evidence>
<keyword evidence="1" id="KW-0812">Transmembrane</keyword>
<proteinExistence type="predicted"/>
<evidence type="ECO:0000313" key="3">
    <source>
        <dbReference type="Proteomes" id="UP000005408"/>
    </source>
</evidence>
<dbReference type="EnsemblMetazoa" id="G7961.1">
    <property type="protein sequence ID" value="G7961.1:cds"/>
    <property type="gene ID" value="G7961"/>
</dbReference>
<evidence type="ECO:0000256" key="1">
    <source>
        <dbReference type="SAM" id="Phobius"/>
    </source>
</evidence>
<sequence>MVYISNEGDNFFYQIKNETFYGILMIAFGAIILVLVLYLITKMCACDDDDEQTSKGPQPFPGNPIFAHELTPGTIVLQSANGEYFRILHEYSSTHTDNTNCRNDRFSTFAYPDTSRGKMEHERIQRAPTAPVFDNDMVMNAHNPVMIQPPPYNSTWG</sequence>
<keyword evidence="3" id="KW-1185">Reference proteome</keyword>
<feature type="transmembrane region" description="Helical" evidence="1">
    <location>
        <begin position="20"/>
        <end position="40"/>
    </location>
</feature>
<reference evidence="2" key="1">
    <citation type="submission" date="2022-08" db="UniProtKB">
        <authorList>
            <consortium name="EnsemblMetazoa"/>
        </authorList>
    </citation>
    <scope>IDENTIFICATION</scope>
    <source>
        <strain evidence="2">05x7-T-G4-1.051#20</strain>
    </source>
</reference>
<accession>A0A8W8NM67</accession>